<keyword evidence="3" id="KW-0804">Transcription</keyword>
<dbReference type="AlphaFoldDB" id="A0AAU7GF45"/>
<evidence type="ECO:0000256" key="3">
    <source>
        <dbReference type="ARBA" id="ARBA00023163"/>
    </source>
</evidence>
<evidence type="ECO:0000256" key="2">
    <source>
        <dbReference type="ARBA" id="ARBA00023125"/>
    </source>
</evidence>
<dbReference type="RefSeq" id="WP_348789960.1">
    <property type="nucleotide sequence ID" value="NZ_CP157390.1"/>
</dbReference>
<evidence type="ECO:0000256" key="1">
    <source>
        <dbReference type="ARBA" id="ARBA00023015"/>
    </source>
</evidence>
<evidence type="ECO:0000313" key="5">
    <source>
        <dbReference type="EMBL" id="XBM50050.1"/>
    </source>
</evidence>
<dbReference type="CDD" id="cd01392">
    <property type="entry name" value="HTH_LacI"/>
    <property type="match status" value="1"/>
</dbReference>
<dbReference type="PANTHER" id="PTHR30146">
    <property type="entry name" value="LACI-RELATED TRANSCRIPTIONAL REPRESSOR"/>
    <property type="match status" value="1"/>
</dbReference>
<dbReference type="SUPFAM" id="SSF53822">
    <property type="entry name" value="Periplasmic binding protein-like I"/>
    <property type="match status" value="1"/>
</dbReference>
<dbReference type="Pfam" id="PF00356">
    <property type="entry name" value="LacI"/>
    <property type="match status" value="1"/>
</dbReference>
<dbReference type="InterPro" id="IPR010982">
    <property type="entry name" value="Lambda_DNA-bd_dom_sf"/>
</dbReference>
<evidence type="ECO:0000259" key="4">
    <source>
        <dbReference type="PROSITE" id="PS50932"/>
    </source>
</evidence>
<name>A0AAU7GF45_9MICO</name>
<dbReference type="Gene3D" id="3.40.50.2300">
    <property type="match status" value="2"/>
</dbReference>
<dbReference type="PROSITE" id="PS50932">
    <property type="entry name" value="HTH_LACI_2"/>
    <property type="match status" value="1"/>
</dbReference>
<dbReference type="EMBL" id="CP157390">
    <property type="protein sequence ID" value="XBM50050.1"/>
    <property type="molecule type" value="Genomic_DNA"/>
</dbReference>
<reference evidence="5" key="1">
    <citation type="submission" date="2024-05" db="EMBL/GenBank/DDBJ databases">
        <title>The Natural Products Discovery Center: Release of the First 8490 Sequenced Strains for Exploring Actinobacteria Biosynthetic Diversity.</title>
        <authorList>
            <person name="Kalkreuter E."/>
            <person name="Kautsar S.A."/>
            <person name="Yang D."/>
            <person name="Bader C.D."/>
            <person name="Teijaro C.N."/>
            <person name="Fluegel L."/>
            <person name="Davis C.M."/>
            <person name="Simpson J.R."/>
            <person name="Lauterbach L."/>
            <person name="Steele A.D."/>
            <person name="Gui C."/>
            <person name="Meng S."/>
            <person name="Li G."/>
            <person name="Viehrig K."/>
            <person name="Ye F."/>
            <person name="Su P."/>
            <person name="Kiefer A.F."/>
            <person name="Nichols A."/>
            <person name="Cepeda A.J."/>
            <person name="Yan W."/>
            <person name="Fan B."/>
            <person name="Jiang Y."/>
            <person name="Adhikari A."/>
            <person name="Zheng C.-J."/>
            <person name="Schuster L."/>
            <person name="Cowan T.M."/>
            <person name="Smanski M.J."/>
            <person name="Chevrette M.G."/>
            <person name="de Carvalho L.P.S."/>
            <person name="Shen B."/>
        </authorList>
    </citation>
    <scope>NUCLEOTIDE SEQUENCE</scope>
    <source>
        <strain evidence="5">NPDC080035</strain>
    </source>
</reference>
<dbReference type="PANTHER" id="PTHR30146:SF153">
    <property type="entry name" value="LACTOSE OPERON REPRESSOR"/>
    <property type="match status" value="1"/>
</dbReference>
<organism evidence="5">
    <name type="scientific">Leifsonia sp. NPDC080035</name>
    <dbReference type="NCBI Taxonomy" id="3143936"/>
    <lineage>
        <taxon>Bacteria</taxon>
        <taxon>Bacillati</taxon>
        <taxon>Actinomycetota</taxon>
        <taxon>Actinomycetes</taxon>
        <taxon>Micrococcales</taxon>
        <taxon>Microbacteriaceae</taxon>
        <taxon>Leifsonia</taxon>
    </lineage>
</organism>
<accession>A0AAU7GF45</accession>
<proteinExistence type="predicted"/>
<dbReference type="Gene3D" id="1.10.260.40">
    <property type="entry name" value="lambda repressor-like DNA-binding domains"/>
    <property type="match status" value="1"/>
</dbReference>
<dbReference type="SMART" id="SM00354">
    <property type="entry name" value="HTH_LACI"/>
    <property type="match status" value="1"/>
</dbReference>
<gene>
    <name evidence="5" type="ORF">AAME72_09300</name>
</gene>
<dbReference type="InterPro" id="IPR046335">
    <property type="entry name" value="LacI/GalR-like_sensor"/>
</dbReference>
<dbReference type="GO" id="GO:0003700">
    <property type="term" value="F:DNA-binding transcription factor activity"/>
    <property type="evidence" value="ECO:0007669"/>
    <property type="project" value="TreeGrafter"/>
</dbReference>
<dbReference type="Pfam" id="PF13377">
    <property type="entry name" value="Peripla_BP_3"/>
    <property type="match status" value="1"/>
</dbReference>
<keyword evidence="2 5" id="KW-0238">DNA-binding</keyword>
<dbReference type="PROSITE" id="PS00356">
    <property type="entry name" value="HTH_LACI_1"/>
    <property type="match status" value="1"/>
</dbReference>
<dbReference type="CDD" id="cd06267">
    <property type="entry name" value="PBP1_LacI_sugar_binding-like"/>
    <property type="match status" value="1"/>
</dbReference>
<sequence length="330" mass="34967">MSRIGITDVAVEANVSPATVSRVINNRGIVAPETRRTVEEAMRRVGYTRGATGDLVALIVPGLIDPFFGLISEQLGLALSPLGMRALVCSAPAGSVQEFEFISSLSEAGIVGAVFVSASNTLDGADTSAVRLLEKRRTPFVCINGGFAGVSAPTLSTNDELAAEISVEHLWDLGHRRIGLIAGPVGNRPSDRRVRGFERAMTKRGGTPSVVRSHYSIEGGYSAASQLLESGTTAVVAASDDMALGTIRAARWLGLAVPDDVSVIGYDDAYPFEFVDPPLTTVRQPIDRLAKTVAPILSRLVRGDRMADGELLFDPELIPRASTAKPRDVA</sequence>
<protein>
    <submittedName>
        <fullName evidence="5">LacI family DNA-binding transcriptional regulator</fullName>
    </submittedName>
</protein>
<dbReference type="InterPro" id="IPR000843">
    <property type="entry name" value="HTH_LacI"/>
</dbReference>
<keyword evidence="1" id="KW-0805">Transcription regulation</keyword>
<dbReference type="SUPFAM" id="SSF47413">
    <property type="entry name" value="lambda repressor-like DNA-binding domains"/>
    <property type="match status" value="1"/>
</dbReference>
<dbReference type="GO" id="GO:0000976">
    <property type="term" value="F:transcription cis-regulatory region binding"/>
    <property type="evidence" value="ECO:0007669"/>
    <property type="project" value="TreeGrafter"/>
</dbReference>
<dbReference type="InterPro" id="IPR028082">
    <property type="entry name" value="Peripla_BP_I"/>
</dbReference>
<feature type="domain" description="HTH lacI-type" evidence="4">
    <location>
        <begin position="4"/>
        <end position="58"/>
    </location>
</feature>